<reference evidence="1" key="1">
    <citation type="submission" date="2014-09" db="EMBL/GenBank/DDBJ databases">
        <authorList>
            <person name="Magalhaes I.L.F."/>
            <person name="Oliveira U."/>
            <person name="Santos F.R."/>
            <person name="Vidigal T.H.D.A."/>
            <person name="Brescovit A.D."/>
            <person name="Santos A.J."/>
        </authorList>
    </citation>
    <scope>NUCLEOTIDE SEQUENCE</scope>
    <source>
        <tissue evidence="1">Shoot tissue taken approximately 20 cm above the soil surface</tissue>
    </source>
</reference>
<accession>A0A0A8YL60</accession>
<name>A0A0A8YL60_ARUDO</name>
<organism evidence="1">
    <name type="scientific">Arundo donax</name>
    <name type="common">Giant reed</name>
    <name type="synonym">Donax arundinaceus</name>
    <dbReference type="NCBI Taxonomy" id="35708"/>
    <lineage>
        <taxon>Eukaryota</taxon>
        <taxon>Viridiplantae</taxon>
        <taxon>Streptophyta</taxon>
        <taxon>Embryophyta</taxon>
        <taxon>Tracheophyta</taxon>
        <taxon>Spermatophyta</taxon>
        <taxon>Magnoliopsida</taxon>
        <taxon>Liliopsida</taxon>
        <taxon>Poales</taxon>
        <taxon>Poaceae</taxon>
        <taxon>PACMAD clade</taxon>
        <taxon>Arundinoideae</taxon>
        <taxon>Arundineae</taxon>
        <taxon>Arundo</taxon>
    </lineage>
</organism>
<reference evidence="1" key="2">
    <citation type="journal article" date="2015" name="Data Brief">
        <title>Shoot transcriptome of the giant reed, Arundo donax.</title>
        <authorList>
            <person name="Barrero R.A."/>
            <person name="Guerrero F.D."/>
            <person name="Moolhuijzen P."/>
            <person name="Goolsby J.A."/>
            <person name="Tidwell J."/>
            <person name="Bellgard S.E."/>
            <person name="Bellgard M.I."/>
        </authorList>
    </citation>
    <scope>NUCLEOTIDE SEQUENCE</scope>
    <source>
        <tissue evidence="1">Shoot tissue taken approximately 20 cm above the soil surface</tissue>
    </source>
</reference>
<protein>
    <submittedName>
        <fullName evidence="1">Uncharacterized protein</fullName>
    </submittedName>
</protein>
<evidence type="ECO:0000313" key="1">
    <source>
        <dbReference type="EMBL" id="JAD23247.1"/>
    </source>
</evidence>
<proteinExistence type="predicted"/>
<dbReference type="AlphaFoldDB" id="A0A0A8YL60"/>
<dbReference type="EMBL" id="GBRH01274648">
    <property type="protein sequence ID" value="JAD23247.1"/>
    <property type="molecule type" value="Transcribed_RNA"/>
</dbReference>
<sequence length="22" mass="2394">MYKSASSENTGVMLAFVCLIKT</sequence>